<keyword evidence="1" id="KW-0472">Membrane</keyword>
<keyword evidence="1" id="KW-0812">Transmembrane</keyword>
<dbReference type="STRING" id="364197.SAMN05216296_2928"/>
<feature type="transmembrane region" description="Helical" evidence="1">
    <location>
        <begin position="9"/>
        <end position="27"/>
    </location>
</feature>
<feature type="transmembrane region" description="Helical" evidence="1">
    <location>
        <begin position="73"/>
        <end position="92"/>
    </location>
</feature>
<dbReference type="Proteomes" id="UP000243232">
    <property type="component" value="Chromosome I"/>
</dbReference>
<feature type="transmembrane region" description="Helical" evidence="1">
    <location>
        <begin position="39"/>
        <end position="57"/>
    </location>
</feature>
<evidence type="ECO:0000313" key="3">
    <source>
        <dbReference type="Proteomes" id="UP000243232"/>
    </source>
</evidence>
<dbReference type="EMBL" id="LT629785">
    <property type="protein sequence ID" value="SDU29882.1"/>
    <property type="molecule type" value="Genomic_DNA"/>
</dbReference>
<gene>
    <name evidence="2" type="ORF">SAMN05216296_2928</name>
</gene>
<protein>
    <submittedName>
        <fullName evidence="2">Chloramphenicol-sensitive protein RarD</fullName>
    </submittedName>
</protein>
<sequence length="120" mass="13443">MNTVNPRRGYLLGLSAYLIWGLFPLYFKAIEQVPALEIVVHRIICSAIFGAALLLLWKHPGWWSELRSNPSRLAVLTLSGTLIATNWLVYVWSVVPLWRDATKKIVGIASGAPDRFVPSL</sequence>
<dbReference type="AlphaFoldDB" id="A0A1H2HDL8"/>
<evidence type="ECO:0000313" key="2">
    <source>
        <dbReference type="EMBL" id="SDU29882.1"/>
    </source>
</evidence>
<keyword evidence="3" id="KW-1185">Reference proteome</keyword>
<keyword evidence="1" id="KW-1133">Transmembrane helix</keyword>
<accession>A0A1H2HDL8</accession>
<organism evidence="2 3">
    <name type="scientific">Pseudomonas pohangensis</name>
    <dbReference type="NCBI Taxonomy" id="364197"/>
    <lineage>
        <taxon>Bacteria</taxon>
        <taxon>Pseudomonadati</taxon>
        <taxon>Pseudomonadota</taxon>
        <taxon>Gammaproteobacteria</taxon>
        <taxon>Pseudomonadales</taxon>
        <taxon>Pseudomonadaceae</taxon>
        <taxon>Pseudomonas</taxon>
    </lineage>
</organism>
<name>A0A1H2HDL8_9PSED</name>
<reference evidence="3" key="1">
    <citation type="submission" date="2016-10" db="EMBL/GenBank/DDBJ databases">
        <authorList>
            <person name="Varghese N."/>
            <person name="Submissions S."/>
        </authorList>
    </citation>
    <scope>NUCLEOTIDE SEQUENCE [LARGE SCALE GENOMIC DNA]</scope>
    <source>
        <strain evidence="3">DSM 17875</strain>
    </source>
</reference>
<evidence type="ECO:0000256" key="1">
    <source>
        <dbReference type="SAM" id="Phobius"/>
    </source>
</evidence>
<proteinExistence type="predicted"/>